<organism evidence="3 4">
    <name type="scientific">Chytriomyces confervae</name>
    <dbReference type="NCBI Taxonomy" id="246404"/>
    <lineage>
        <taxon>Eukaryota</taxon>
        <taxon>Fungi</taxon>
        <taxon>Fungi incertae sedis</taxon>
        <taxon>Chytridiomycota</taxon>
        <taxon>Chytridiomycota incertae sedis</taxon>
        <taxon>Chytridiomycetes</taxon>
        <taxon>Chytridiales</taxon>
        <taxon>Chytriomycetaceae</taxon>
        <taxon>Chytriomyces</taxon>
    </lineage>
</organism>
<dbReference type="Pfam" id="PF06110">
    <property type="entry name" value="TXD17-like_Trx"/>
    <property type="match status" value="1"/>
</dbReference>
<evidence type="ECO:0000313" key="3">
    <source>
        <dbReference type="EMBL" id="TPX67179.1"/>
    </source>
</evidence>
<evidence type="ECO:0000256" key="1">
    <source>
        <dbReference type="ARBA" id="ARBA00008987"/>
    </source>
</evidence>
<evidence type="ECO:0000259" key="2">
    <source>
        <dbReference type="PROSITE" id="PS51352"/>
    </source>
</evidence>
<dbReference type="GO" id="GO:0047134">
    <property type="term" value="F:protein-disulfide reductase [NAD(P)H] activity"/>
    <property type="evidence" value="ECO:0007669"/>
    <property type="project" value="InterPro"/>
</dbReference>
<feature type="domain" description="Thioredoxin" evidence="2">
    <location>
        <begin position="1"/>
        <end position="126"/>
    </location>
</feature>
<reference evidence="3 4" key="1">
    <citation type="journal article" date="2019" name="Sci. Rep.">
        <title>Comparative genomics of chytrid fungi reveal insights into the obligate biotrophic and pathogenic lifestyle of Synchytrium endobioticum.</title>
        <authorList>
            <person name="van de Vossenberg B.T.L.H."/>
            <person name="Warris S."/>
            <person name="Nguyen H.D.T."/>
            <person name="van Gent-Pelzer M.P.E."/>
            <person name="Joly D.L."/>
            <person name="van de Geest H.C."/>
            <person name="Bonants P.J.M."/>
            <person name="Smith D.S."/>
            <person name="Levesque C.A."/>
            <person name="van der Lee T.A.J."/>
        </authorList>
    </citation>
    <scope>NUCLEOTIDE SEQUENCE [LARGE SCALE GENOMIC DNA]</scope>
    <source>
        <strain evidence="3 4">CBS 675.73</strain>
    </source>
</reference>
<comment type="similarity">
    <text evidence="1">Belongs to the thioredoxin family.</text>
</comment>
<protein>
    <recommendedName>
        <fullName evidence="2">Thioredoxin domain-containing protein</fullName>
    </recommendedName>
</protein>
<dbReference type="InterPro" id="IPR045108">
    <property type="entry name" value="TXNDC17-like"/>
</dbReference>
<evidence type="ECO:0000313" key="4">
    <source>
        <dbReference type="Proteomes" id="UP000320333"/>
    </source>
</evidence>
<gene>
    <name evidence="3" type="ORF">CcCBS67573_g07571</name>
</gene>
<dbReference type="PROSITE" id="PS51352">
    <property type="entry name" value="THIOREDOXIN_2"/>
    <property type="match status" value="1"/>
</dbReference>
<dbReference type="EMBL" id="QEAP01000407">
    <property type="protein sequence ID" value="TPX67179.1"/>
    <property type="molecule type" value="Genomic_DNA"/>
</dbReference>
<proteinExistence type="inferred from homology"/>
<keyword evidence="4" id="KW-1185">Reference proteome</keyword>
<dbReference type="InterPro" id="IPR036249">
    <property type="entry name" value="Thioredoxin-like_sf"/>
</dbReference>
<dbReference type="AlphaFoldDB" id="A0A507ESF3"/>
<dbReference type="GO" id="GO:0005829">
    <property type="term" value="C:cytosol"/>
    <property type="evidence" value="ECO:0007669"/>
    <property type="project" value="TreeGrafter"/>
</dbReference>
<comment type="caution">
    <text evidence="3">The sequence shown here is derived from an EMBL/GenBank/DDBJ whole genome shotgun (WGS) entry which is preliminary data.</text>
</comment>
<sequence length="126" mass="13681">MKVQRIADPSEFEATLASTLSAAAGRVFVVVFGTEEAATGESWCPDCVTSDPLIRKAVLTVKDSVLVEVPAGDRATYRDPKNFYRNHEQLKVTAVPTLYEFGKDGKVVKKLVESEITSASLAAFVQ</sequence>
<dbReference type="SUPFAM" id="SSF52833">
    <property type="entry name" value="Thioredoxin-like"/>
    <property type="match status" value="1"/>
</dbReference>
<dbReference type="InterPro" id="IPR010357">
    <property type="entry name" value="TXNDC17_dom"/>
</dbReference>
<accession>A0A507ESF3</accession>
<dbReference type="PANTHER" id="PTHR12452">
    <property type="entry name" value="42-9-9 PROTEIN-RELATED"/>
    <property type="match status" value="1"/>
</dbReference>
<name>A0A507ESF3_9FUNG</name>
<dbReference type="Proteomes" id="UP000320333">
    <property type="component" value="Unassembled WGS sequence"/>
</dbReference>
<dbReference type="OrthoDB" id="78947at2759"/>
<dbReference type="InterPro" id="IPR013766">
    <property type="entry name" value="Thioredoxin_domain"/>
</dbReference>
<dbReference type="Gene3D" id="3.40.30.10">
    <property type="entry name" value="Glutaredoxin"/>
    <property type="match status" value="1"/>
</dbReference>
<dbReference type="PANTHER" id="PTHR12452:SF0">
    <property type="entry name" value="THIOREDOXIN DOMAIN-CONTAINING PROTEIN 17"/>
    <property type="match status" value="1"/>
</dbReference>